<proteinExistence type="predicted"/>
<evidence type="ECO:0000313" key="2">
    <source>
        <dbReference type="Proteomes" id="UP000654279"/>
    </source>
</evidence>
<evidence type="ECO:0000313" key="1">
    <source>
        <dbReference type="EMBL" id="MBC8528701.1"/>
    </source>
</evidence>
<keyword evidence="2" id="KW-1185">Reference proteome</keyword>
<sequence>MKNIHWALNRNGWTLEDLLFLKYEQCQIVYASLPAPKPDELNGEYSGHTLIYMQPVMLQKPYEFLGKAFRPNPIKEGAQGDGYIIWRVNGAIVRNNQFGWAIGPSGIDGKPALIMDWQYFAEDAVQNYGIDEVRRAAPGLYLCTTVNKQPTDTEPIAGRVNYWLMCDRRSDWIGPDHEYPLR</sequence>
<name>A0A926CZZ5_9FIRM</name>
<dbReference type="AlphaFoldDB" id="A0A926CZZ5"/>
<accession>A0A926CZZ5</accession>
<organism evidence="1 2">
    <name type="scientific">Luoshenia tenuis</name>
    <dbReference type="NCBI Taxonomy" id="2763654"/>
    <lineage>
        <taxon>Bacteria</taxon>
        <taxon>Bacillati</taxon>
        <taxon>Bacillota</taxon>
        <taxon>Clostridia</taxon>
        <taxon>Christensenellales</taxon>
        <taxon>Christensenellaceae</taxon>
        <taxon>Luoshenia</taxon>
    </lineage>
</organism>
<dbReference type="EMBL" id="JACRSO010000001">
    <property type="protein sequence ID" value="MBC8528701.1"/>
    <property type="molecule type" value="Genomic_DNA"/>
</dbReference>
<comment type="caution">
    <text evidence="1">The sequence shown here is derived from an EMBL/GenBank/DDBJ whole genome shotgun (WGS) entry which is preliminary data.</text>
</comment>
<gene>
    <name evidence="1" type="ORF">H8699_04515</name>
</gene>
<protein>
    <submittedName>
        <fullName evidence="1">Uncharacterized protein</fullName>
    </submittedName>
</protein>
<reference evidence="1" key="1">
    <citation type="submission" date="2020-08" db="EMBL/GenBank/DDBJ databases">
        <title>Genome public.</title>
        <authorList>
            <person name="Liu C."/>
            <person name="Sun Q."/>
        </authorList>
    </citation>
    <scope>NUCLEOTIDE SEQUENCE</scope>
    <source>
        <strain evidence="1">NSJ-44</strain>
    </source>
</reference>
<dbReference type="RefSeq" id="WP_138296538.1">
    <property type="nucleotide sequence ID" value="NZ_JACRSO010000001.1"/>
</dbReference>
<dbReference type="Proteomes" id="UP000654279">
    <property type="component" value="Unassembled WGS sequence"/>
</dbReference>